<dbReference type="Pfam" id="PF00106">
    <property type="entry name" value="adh_short"/>
    <property type="match status" value="1"/>
</dbReference>
<proteinExistence type="inferred from homology"/>
<name>A0A484H5A4_9ZZZZ</name>
<dbReference type="EMBL" id="LR026963">
    <property type="protein sequence ID" value="VBB69137.1"/>
    <property type="molecule type" value="Genomic_DNA"/>
</dbReference>
<dbReference type="PROSITE" id="PS00061">
    <property type="entry name" value="ADH_SHORT"/>
    <property type="match status" value="1"/>
</dbReference>
<dbReference type="AlphaFoldDB" id="A0A484H5A4"/>
<accession>A0A484H5A4</accession>
<dbReference type="GO" id="GO:0016491">
    <property type="term" value="F:oxidoreductase activity"/>
    <property type="evidence" value="ECO:0007669"/>
    <property type="project" value="UniProtKB-KW"/>
</dbReference>
<sequence length="244" mass="26487">MSLRTGHLEGRVALVTGASRGIGRAVARRFAAEGATVVAVARTKSALEELDDEIRVTSSHNQAVLVPQDLADHARIDQMALAVYQRFGRLDVLVGNAAMLGPLGPMQHITPQDWAHIIGVNVTANFHLLRSFDPLLRQSDAGRAIFVTSGVTTGIFPYWGAYAISKAALEMMVKIYANEVSQTRLRVNLLDPGTVRTRMRAHAFPGEDPNRLPLPESVTDSFVALASPECCIHGKIVHVSHMHA</sequence>
<reference evidence="3" key="1">
    <citation type="submission" date="2018-10" db="EMBL/GenBank/DDBJ databases">
        <authorList>
            <person name="Gruber-Vodicka H."/>
            <person name="Jaeckle O."/>
        </authorList>
    </citation>
    <scope>NUCLEOTIDE SEQUENCE</scope>
</reference>
<dbReference type="SUPFAM" id="SSF51735">
    <property type="entry name" value="NAD(P)-binding Rossmann-fold domains"/>
    <property type="match status" value="1"/>
</dbReference>
<comment type="similarity">
    <text evidence="1">Belongs to the short-chain dehydrogenases/reductases (SDR) family.</text>
</comment>
<dbReference type="PANTHER" id="PTHR44196:SF1">
    <property type="entry name" value="DEHYDROGENASE_REDUCTASE SDR FAMILY MEMBER 7B"/>
    <property type="match status" value="1"/>
</dbReference>
<organism evidence="3">
    <name type="scientific">invertebrate metagenome</name>
    <dbReference type="NCBI Taxonomy" id="1711999"/>
    <lineage>
        <taxon>unclassified sequences</taxon>
        <taxon>metagenomes</taxon>
        <taxon>organismal metagenomes</taxon>
    </lineage>
</organism>
<protein>
    <submittedName>
        <fullName evidence="3">Oxidoreductase, short-chain dehydrogenase/reductase family</fullName>
    </submittedName>
</protein>
<evidence type="ECO:0000313" key="3">
    <source>
        <dbReference type="EMBL" id="VBB69137.1"/>
    </source>
</evidence>
<dbReference type="PANTHER" id="PTHR44196">
    <property type="entry name" value="DEHYDROGENASE/REDUCTASE SDR FAMILY MEMBER 7B"/>
    <property type="match status" value="1"/>
</dbReference>
<evidence type="ECO:0000256" key="2">
    <source>
        <dbReference type="ARBA" id="ARBA00023002"/>
    </source>
</evidence>
<dbReference type="PRINTS" id="PR00081">
    <property type="entry name" value="GDHRDH"/>
</dbReference>
<dbReference type="InterPro" id="IPR036291">
    <property type="entry name" value="NAD(P)-bd_dom_sf"/>
</dbReference>
<dbReference type="GO" id="GO:0016020">
    <property type="term" value="C:membrane"/>
    <property type="evidence" value="ECO:0007669"/>
    <property type="project" value="TreeGrafter"/>
</dbReference>
<dbReference type="InterPro" id="IPR002347">
    <property type="entry name" value="SDR_fam"/>
</dbReference>
<gene>
    <name evidence="3" type="ORF">RIEGSTA812A_PEG_610</name>
</gene>
<evidence type="ECO:0000256" key="1">
    <source>
        <dbReference type="ARBA" id="ARBA00006484"/>
    </source>
</evidence>
<dbReference type="InterPro" id="IPR020904">
    <property type="entry name" value="Sc_DH/Rdtase_CS"/>
</dbReference>
<keyword evidence="2" id="KW-0560">Oxidoreductase</keyword>
<dbReference type="Gene3D" id="3.40.50.720">
    <property type="entry name" value="NAD(P)-binding Rossmann-like Domain"/>
    <property type="match status" value="1"/>
</dbReference>